<evidence type="ECO:0000259" key="1">
    <source>
        <dbReference type="Pfam" id="PF20628"/>
    </source>
</evidence>
<dbReference type="STRING" id="1391654.AKJ09_10916"/>
<keyword evidence="3" id="KW-1185">Reference proteome</keyword>
<proteinExistence type="predicted"/>
<organism evidence="2 3">
    <name type="scientific">Labilithrix luteola</name>
    <dbReference type="NCBI Taxonomy" id="1391654"/>
    <lineage>
        <taxon>Bacteria</taxon>
        <taxon>Pseudomonadati</taxon>
        <taxon>Myxococcota</taxon>
        <taxon>Polyangia</taxon>
        <taxon>Polyangiales</taxon>
        <taxon>Labilitrichaceae</taxon>
        <taxon>Labilithrix</taxon>
    </lineage>
</organism>
<dbReference type="Pfam" id="PF20628">
    <property type="entry name" value="Dyp_perox_C"/>
    <property type="match status" value="1"/>
</dbReference>
<reference evidence="2 3" key="1">
    <citation type="submission" date="2015-08" db="EMBL/GenBank/DDBJ databases">
        <authorList>
            <person name="Babu N.S."/>
            <person name="Beckwith C.J."/>
            <person name="Beseler K.G."/>
            <person name="Brison A."/>
            <person name="Carone J.V."/>
            <person name="Caskin T.P."/>
            <person name="Diamond M."/>
            <person name="Durham M.E."/>
            <person name="Foxe J.M."/>
            <person name="Go M."/>
            <person name="Henderson B.A."/>
            <person name="Jones I.B."/>
            <person name="McGettigan J.A."/>
            <person name="Micheletti S.J."/>
            <person name="Nasrallah M.E."/>
            <person name="Ortiz D."/>
            <person name="Piller C.R."/>
            <person name="Privatt S.R."/>
            <person name="Schneider S.L."/>
            <person name="Sharp S."/>
            <person name="Smith T.C."/>
            <person name="Stanton J.D."/>
            <person name="Ullery H.E."/>
            <person name="Wilson R.J."/>
            <person name="Serrano M.G."/>
            <person name="Buck G."/>
            <person name="Lee V."/>
            <person name="Wang Y."/>
            <person name="Carvalho R."/>
            <person name="Voegtly L."/>
            <person name="Shi R."/>
            <person name="Duckworth R."/>
            <person name="Johnson A."/>
            <person name="Loviza R."/>
            <person name="Walstead R."/>
            <person name="Shah Z."/>
            <person name="Kiflezghi M."/>
            <person name="Wade K."/>
            <person name="Ball S.L."/>
            <person name="Bradley K.W."/>
            <person name="Asai D.J."/>
            <person name="Bowman C.A."/>
            <person name="Russell D.A."/>
            <person name="Pope W.H."/>
            <person name="Jacobs-Sera D."/>
            <person name="Hendrix R.W."/>
            <person name="Hatfull G.F."/>
        </authorList>
    </citation>
    <scope>NUCLEOTIDE SEQUENCE [LARGE SCALE GENOMIC DNA]</scope>
    <source>
        <strain evidence="2 3">DSM 27648</strain>
    </source>
</reference>
<name>A0A0K1QEW1_9BACT</name>
<dbReference type="PATRIC" id="fig|1391654.3.peg.11060"/>
<dbReference type="KEGG" id="llu:AKJ09_10916"/>
<protein>
    <submittedName>
        <fullName evidence="2">Putative dye-decolorizing peroxidase (DyP), encapsulated subgroup</fullName>
    </submittedName>
</protein>
<gene>
    <name evidence="2" type="ORF">AKJ09_10916</name>
</gene>
<keyword evidence="2" id="KW-0560">Oxidoreductase</keyword>
<sequence>MPFKRPGQGEFGTYFIGYTRALWVIERMLERMFIGDPVGSYDRILDVSTAVTGTTFFVPAAVS</sequence>
<evidence type="ECO:0000313" key="2">
    <source>
        <dbReference type="EMBL" id="AKV04253.1"/>
    </source>
</evidence>
<dbReference type="EMBL" id="CP012333">
    <property type="protein sequence ID" value="AKV04253.1"/>
    <property type="molecule type" value="Genomic_DNA"/>
</dbReference>
<keyword evidence="2" id="KW-0575">Peroxidase</keyword>
<dbReference type="AlphaFoldDB" id="A0A0K1QEW1"/>
<evidence type="ECO:0000313" key="3">
    <source>
        <dbReference type="Proteomes" id="UP000064967"/>
    </source>
</evidence>
<dbReference type="GO" id="GO:0004601">
    <property type="term" value="F:peroxidase activity"/>
    <property type="evidence" value="ECO:0007669"/>
    <property type="project" value="UniProtKB-KW"/>
</dbReference>
<feature type="domain" description="Dyp-type peroxidase C-terminal" evidence="1">
    <location>
        <begin position="1"/>
        <end position="62"/>
    </location>
</feature>
<dbReference type="InterPro" id="IPR048328">
    <property type="entry name" value="Dyp_perox_C"/>
</dbReference>
<dbReference type="InterPro" id="IPR011008">
    <property type="entry name" value="Dimeric_a/b-barrel"/>
</dbReference>
<dbReference type="SUPFAM" id="SSF54909">
    <property type="entry name" value="Dimeric alpha+beta barrel"/>
    <property type="match status" value="1"/>
</dbReference>
<dbReference type="Proteomes" id="UP000064967">
    <property type="component" value="Chromosome"/>
</dbReference>
<accession>A0A0K1QEW1</accession>